<dbReference type="OrthoDB" id="3791018at2"/>
<proteinExistence type="predicted"/>
<accession>A0A086ZLK3</accession>
<dbReference type="AlphaFoldDB" id="A0A086ZLK3"/>
<comment type="caution">
    <text evidence="2">The sequence shown here is derived from an EMBL/GenBank/DDBJ whole genome shotgun (WGS) entry which is preliminary data.</text>
</comment>
<protein>
    <submittedName>
        <fullName evidence="2">Uncharacterized protein</fullName>
    </submittedName>
</protein>
<dbReference type="Proteomes" id="UP000029093">
    <property type="component" value="Unassembled WGS sequence"/>
</dbReference>
<dbReference type="PROSITE" id="PS51257">
    <property type="entry name" value="PROKAR_LIPOPROTEIN"/>
    <property type="match status" value="1"/>
</dbReference>
<evidence type="ECO:0000313" key="2">
    <source>
        <dbReference type="EMBL" id="KFI47403.1"/>
    </source>
</evidence>
<name>A0A086ZLK3_9BIFI</name>
<evidence type="ECO:0000256" key="1">
    <source>
        <dbReference type="SAM" id="Phobius"/>
    </source>
</evidence>
<dbReference type="EMBL" id="JGYQ01000013">
    <property type="protein sequence ID" value="KFI47403.1"/>
    <property type="molecule type" value="Genomic_DNA"/>
</dbReference>
<organism evidence="2 3">
    <name type="scientific">Bifidobacterium boum</name>
    <dbReference type="NCBI Taxonomy" id="78343"/>
    <lineage>
        <taxon>Bacteria</taxon>
        <taxon>Bacillati</taxon>
        <taxon>Actinomycetota</taxon>
        <taxon>Actinomycetes</taxon>
        <taxon>Bifidobacteriales</taxon>
        <taxon>Bifidobacteriaceae</taxon>
        <taxon>Bifidobacterium</taxon>
    </lineage>
</organism>
<feature type="transmembrane region" description="Helical" evidence="1">
    <location>
        <begin position="15"/>
        <end position="39"/>
    </location>
</feature>
<dbReference type="GeneID" id="303204080"/>
<keyword evidence="1" id="KW-1133">Transmembrane helix</keyword>
<keyword evidence="1" id="KW-0812">Transmembrane</keyword>
<dbReference type="RefSeq" id="WP_026503486.1">
    <property type="nucleotide sequence ID" value="NZ_JGYQ01000013.1"/>
</dbReference>
<keyword evidence="1" id="KW-0472">Membrane</keyword>
<dbReference type="InterPro" id="IPR021202">
    <property type="entry name" value="Rv3654c-like"/>
</dbReference>
<dbReference type="NCBIfam" id="TIGR03816">
    <property type="entry name" value="tadE_like_DECH"/>
    <property type="match status" value="1"/>
</dbReference>
<gene>
    <name evidence="2" type="ORF">BBOU_0951</name>
</gene>
<reference evidence="2 3" key="1">
    <citation type="submission" date="2014-03" db="EMBL/GenBank/DDBJ databases">
        <title>Genomics of Bifidobacteria.</title>
        <authorList>
            <person name="Ventura M."/>
            <person name="Milani C."/>
            <person name="Lugli G.A."/>
        </authorList>
    </citation>
    <scope>NUCLEOTIDE SEQUENCE [LARGE SCALE GENOMIC DNA]</scope>
    <source>
        <strain evidence="2 3">LMG 10736</strain>
    </source>
</reference>
<evidence type="ECO:0000313" key="3">
    <source>
        <dbReference type="Proteomes" id="UP000029093"/>
    </source>
</evidence>
<keyword evidence="3" id="KW-1185">Reference proteome</keyword>
<sequence>MNAVTRTGERGSGTVLMLSVVGIACLALLIAAGAGHVWIASRQALAMADTAAVSAASALLYGTGDPCPVANRIISAEGGTMASCVIDGEDVTVTAIRRIGGQLDMTISKTSRAGPVVCR</sequence>